<dbReference type="InterPro" id="IPR013083">
    <property type="entry name" value="Znf_RING/FYVE/PHD"/>
</dbReference>
<evidence type="ECO:0000256" key="1">
    <source>
        <dbReference type="ARBA" id="ARBA00000900"/>
    </source>
</evidence>
<dbReference type="InterPro" id="IPR001841">
    <property type="entry name" value="Znf_RING"/>
</dbReference>
<evidence type="ECO:0000256" key="7">
    <source>
        <dbReference type="ARBA" id="ARBA00022723"/>
    </source>
</evidence>
<evidence type="ECO:0000313" key="19">
    <source>
        <dbReference type="EMBL" id="MEQ2159070.1"/>
    </source>
</evidence>
<evidence type="ECO:0000256" key="4">
    <source>
        <dbReference type="ARBA" id="ARBA00012483"/>
    </source>
</evidence>
<evidence type="ECO:0000256" key="13">
    <source>
        <dbReference type="ARBA" id="ARBA00037172"/>
    </source>
</evidence>
<evidence type="ECO:0000256" key="17">
    <source>
        <dbReference type="SAM" id="MobiDB-lite"/>
    </source>
</evidence>
<evidence type="ECO:0000256" key="11">
    <source>
        <dbReference type="ARBA" id="ARBA00022989"/>
    </source>
</evidence>
<keyword evidence="8 16" id="KW-0863">Zinc-finger</keyword>
<protein>
    <recommendedName>
        <fullName evidence="14">E3 ubiquitin-protein ligase RNFT1</fullName>
        <ecNumber evidence="4">2.3.2.27</ecNumber>
    </recommendedName>
    <alternativeName>
        <fullName evidence="15">RING finger and transmembrane domain-containing protein 1</fullName>
    </alternativeName>
</protein>
<evidence type="ECO:0000313" key="20">
    <source>
        <dbReference type="Proteomes" id="UP001476798"/>
    </source>
</evidence>
<evidence type="ECO:0000256" key="9">
    <source>
        <dbReference type="ARBA" id="ARBA00022786"/>
    </source>
</evidence>
<comment type="catalytic activity">
    <reaction evidence="1">
        <text>S-ubiquitinyl-[E2 ubiquitin-conjugating enzyme]-L-cysteine + [acceptor protein]-L-lysine = [E2 ubiquitin-conjugating enzyme]-L-cysteine + N(6)-ubiquitinyl-[acceptor protein]-L-lysine.</text>
        <dbReference type="EC" id="2.3.2.27"/>
    </reaction>
</comment>
<dbReference type="EMBL" id="JAHRIO010001621">
    <property type="protein sequence ID" value="MEQ2159070.1"/>
    <property type="molecule type" value="Genomic_DNA"/>
</dbReference>
<keyword evidence="10" id="KW-0862">Zinc</keyword>
<evidence type="ECO:0000256" key="6">
    <source>
        <dbReference type="ARBA" id="ARBA00022692"/>
    </source>
</evidence>
<evidence type="ECO:0000256" key="15">
    <source>
        <dbReference type="ARBA" id="ARBA00042946"/>
    </source>
</evidence>
<keyword evidence="12" id="KW-0472">Membrane</keyword>
<comment type="function">
    <text evidence="13">E3 ubiquitin-protein ligase that acts in the endoplasmic reticulum (ER)-associated degradation (ERAD) pathway, which targets misfolded proteins that accumulate in the endoplasmic reticulum (ER) for ubiquitination and subsequent proteasome-mediated degradation. Protects cells from ER stress-induced apoptosis.</text>
</comment>
<keyword evidence="7" id="KW-0479">Metal-binding</keyword>
<feature type="non-terminal residue" evidence="19">
    <location>
        <position position="1"/>
    </location>
</feature>
<dbReference type="EC" id="2.3.2.27" evidence="4"/>
<evidence type="ECO:0000256" key="12">
    <source>
        <dbReference type="ARBA" id="ARBA00023136"/>
    </source>
</evidence>
<evidence type="ECO:0000256" key="14">
    <source>
        <dbReference type="ARBA" id="ARBA00039413"/>
    </source>
</evidence>
<evidence type="ECO:0000259" key="18">
    <source>
        <dbReference type="PROSITE" id="PS50089"/>
    </source>
</evidence>
<dbReference type="Pfam" id="PF13639">
    <property type="entry name" value="zf-RING_2"/>
    <property type="match status" value="1"/>
</dbReference>
<keyword evidence="6" id="KW-0812">Transmembrane</keyword>
<comment type="pathway">
    <text evidence="3">Protein modification; protein ubiquitination.</text>
</comment>
<feature type="domain" description="RING-type" evidence="18">
    <location>
        <begin position="126"/>
        <end position="176"/>
    </location>
</feature>
<keyword evidence="9" id="KW-0833">Ubl conjugation pathway</keyword>
<gene>
    <name evidence="19" type="ORF">GOODEAATRI_018787</name>
</gene>
<evidence type="ECO:0000256" key="16">
    <source>
        <dbReference type="PROSITE-ProRule" id="PRU00175"/>
    </source>
</evidence>
<dbReference type="SUPFAM" id="SSF57850">
    <property type="entry name" value="RING/U-box"/>
    <property type="match status" value="1"/>
</dbReference>
<feature type="compositionally biased region" description="Acidic residues" evidence="17">
    <location>
        <begin position="10"/>
        <end position="19"/>
    </location>
</feature>
<keyword evidence="11" id="KW-1133">Transmembrane helix</keyword>
<dbReference type="PROSITE" id="PS50089">
    <property type="entry name" value="ZF_RING_2"/>
    <property type="match status" value="1"/>
</dbReference>
<dbReference type="PANTHER" id="PTHR15860">
    <property type="entry name" value="UNCHARACTERIZED RING FINGER-CONTAINING PROTEIN"/>
    <property type="match status" value="1"/>
</dbReference>
<reference evidence="19 20" key="1">
    <citation type="submission" date="2021-06" db="EMBL/GenBank/DDBJ databases">
        <authorList>
            <person name="Palmer J.M."/>
        </authorList>
    </citation>
    <scope>NUCLEOTIDE SEQUENCE [LARGE SCALE GENOMIC DNA]</scope>
    <source>
        <strain evidence="19 20">GA_2019</strain>
        <tissue evidence="19">Muscle</tissue>
    </source>
</reference>
<proteinExistence type="predicted"/>
<evidence type="ECO:0000256" key="5">
    <source>
        <dbReference type="ARBA" id="ARBA00022679"/>
    </source>
</evidence>
<evidence type="ECO:0000256" key="3">
    <source>
        <dbReference type="ARBA" id="ARBA00004906"/>
    </source>
</evidence>
<sequence>RAQLHSNSEPEFDPPDSDVDSGSSLKAAVHLAASLPHLLHPPTVLHLSLRDTLPVGRWLMLTEELGQVHQAIAPVPLWFRYLVTYQESDGVPGLTLGVLLALLYLILKNTGSAATRAQCSEAGDVCPICQGEYREPRVLICQNLLTCFASSAVQHVFCDECIALWFNREKSCPLCRTVITDKVYKWRDGATSPHLQIY</sequence>
<keyword evidence="20" id="KW-1185">Reference proteome</keyword>
<accession>A0ABV0MJ54</accession>
<dbReference type="Gene3D" id="3.30.40.10">
    <property type="entry name" value="Zinc/RING finger domain, C3HC4 (zinc finger)"/>
    <property type="match status" value="1"/>
</dbReference>
<evidence type="ECO:0000256" key="10">
    <source>
        <dbReference type="ARBA" id="ARBA00022833"/>
    </source>
</evidence>
<name>A0ABV0MJ54_9TELE</name>
<feature type="region of interest" description="Disordered" evidence="17">
    <location>
        <begin position="1"/>
        <end position="21"/>
    </location>
</feature>
<dbReference type="Proteomes" id="UP001476798">
    <property type="component" value="Unassembled WGS sequence"/>
</dbReference>
<keyword evidence="5" id="KW-0808">Transferase</keyword>
<comment type="caution">
    <text evidence="19">The sequence shown here is derived from an EMBL/GenBank/DDBJ whole genome shotgun (WGS) entry which is preliminary data.</text>
</comment>
<organism evidence="19 20">
    <name type="scientific">Goodea atripinnis</name>
    <dbReference type="NCBI Taxonomy" id="208336"/>
    <lineage>
        <taxon>Eukaryota</taxon>
        <taxon>Metazoa</taxon>
        <taxon>Chordata</taxon>
        <taxon>Craniata</taxon>
        <taxon>Vertebrata</taxon>
        <taxon>Euteleostomi</taxon>
        <taxon>Actinopterygii</taxon>
        <taxon>Neopterygii</taxon>
        <taxon>Teleostei</taxon>
        <taxon>Neoteleostei</taxon>
        <taxon>Acanthomorphata</taxon>
        <taxon>Ovalentaria</taxon>
        <taxon>Atherinomorphae</taxon>
        <taxon>Cyprinodontiformes</taxon>
        <taxon>Goodeidae</taxon>
        <taxon>Goodea</taxon>
    </lineage>
</organism>
<evidence type="ECO:0000256" key="2">
    <source>
        <dbReference type="ARBA" id="ARBA00004127"/>
    </source>
</evidence>
<evidence type="ECO:0000256" key="8">
    <source>
        <dbReference type="ARBA" id="ARBA00022771"/>
    </source>
</evidence>
<dbReference type="PANTHER" id="PTHR15860:SF1">
    <property type="entry name" value="E3 UBIQUITIN-PROTEIN LIGASE RNFT1"/>
    <property type="match status" value="1"/>
</dbReference>
<comment type="subcellular location">
    <subcellularLocation>
        <location evidence="2">Endomembrane system</location>
        <topology evidence="2">Multi-pass membrane protein</topology>
    </subcellularLocation>
</comment>
<dbReference type="InterPro" id="IPR044235">
    <property type="entry name" value="RNFT1/2"/>
</dbReference>